<sequence>MKVEKNKIIFSIVLVCILLFIGSYAMLVLGEDEEPTLENNQVPVPELEDDQKQYDSKLDALNDLKEVRQTNAPSIYDERLLDSTGIYDPDLLDKRKMQLVDSIYQQGQIKYLEQSYENINPRYRPSKPTIEEKKDTIDVIYEQETEVVVKERALEHQLFFASHPIENDDLNAKSTDGFIYVRVDGTQTVKTNYRLQMRLLKDATIYGKWIPKNTPIYGFVSFKPNRTIIDIENINHQPVKLKAHDYQDGSEGIYVENSFRAEVTNEIVGDMVDDINIAGVPQVSGFKKIFQRNHRNVKVTITDNYRLILKISKTKFQGKPMMGNY</sequence>
<dbReference type="RefSeq" id="WP_094998113.1">
    <property type="nucleotide sequence ID" value="NZ_BMJL01000015.1"/>
</dbReference>
<dbReference type="Pfam" id="PF12508">
    <property type="entry name" value="Transposon_TraM"/>
    <property type="match status" value="1"/>
</dbReference>
<dbReference type="EMBL" id="CP022957">
    <property type="protein sequence ID" value="ASV31511.1"/>
    <property type="molecule type" value="Genomic_DNA"/>
</dbReference>
<evidence type="ECO:0000313" key="2">
    <source>
        <dbReference type="EMBL" id="ASV31511.1"/>
    </source>
</evidence>
<dbReference type="KEGG" id="marb:CJ263_15530"/>
<feature type="domain" description="Conjugative transposon TraM C-terminal" evidence="1">
    <location>
        <begin position="179"/>
        <end position="310"/>
    </location>
</feature>
<organism evidence="2 3">
    <name type="scientific">Maribacter cobaltidurans</name>
    <dbReference type="NCBI Taxonomy" id="1178778"/>
    <lineage>
        <taxon>Bacteria</taxon>
        <taxon>Pseudomonadati</taxon>
        <taxon>Bacteroidota</taxon>
        <taxon>Flavobacteriia</taxon>
        <taxon>Flavobacteriales</taxon>
        <taxon>Flavobacteriaceae</taxon>
        <taxon>Maribacter</taxon>
    </lineage>
</organism>
<protein>
    <submittedName>
        <fullName evidence="2">Conjugal transfer protein TraM</fullName>
    </submittedName>
</protein>
<evidence type="ECO:0000313" key="3">
    <source>
        <dbReference type="Proteomes" id="UP000215244"/>
    </source>
</evidence>
<evidence type="ECO:0000259" key="1">
    <source>
        <dbReference type="Pfam" id="PF12508"/>
    </source>
</evidence>
<dbReference type="OrthoDB" id="1409065at2"/>
<gene>
    <name evidence="2" type="ORF">CJ263_15530</name>
</gene>
<name>A0A223V807_9FLAO</name>
<keyword evidence="3" id="KW-1185">Reference proteome</keyword>
<dbReference type="InterPro" id="IPR055407">
    <property type="entry name" value="TraM_C"/>
</dbReference>
<proteinExistence type="predicted"/>
<dbReference type="AlphaFoldDB" id="A0A223V807"/>
<reference evidence="2 3" key="1">
    <citation type="submission" date="2017-08" db="EMBL/GenBank/DDBJ databases">
        <title>The complete genome sequence of Maribacter sp. B1, isolated from deep-sea sediment.</title>
        <authorList>
            <person name="Wu Y.-H."/>
            <person name="Cheng H."/>
            <person name="Xu X.-W."/>
        </authorList>
    </citation>
    <scope>NUCLEOTIDE SEQUENCE [LARGE SCALE GENOMIC DNA]</scope>
    <source>
        <strain evidence="2 3">B1</strain>
    </source>
</reference>
<accession>A0A223V807</accession>
<dbReference type="Proteomes" id="UP000215244">
    <property type="component" value="Chromosome"/>
</dbReference>